<keyword evidence="3" id="KW-1185">Reference proteome</keyword>
<evidence type="ECO:0000256" key="1">
    <source>
        <dbReference type="SAM" id="MobiDB-lite"/>
    </source>
</evidence>
<name>A0A8J8ND13_HALGN</name>
<gene>
    <name evidence="2" type="ORF">FGO68_gene3898</name>
</gene>
<sequence>MRETEPRFTEPKVTAQFAEQVEGGQVDHEEVKQENEGGEPIATGQDQDQSINAMKQIEASVPNTLIQSYFPNNAEKQRLNGEGENSYSPEGLIAANGEAQDTNQIAQNNQRISIVAQSYQIKKQNTKQAIDGQAANAIGKGKDGGEYFQFDGDESTTNITAKVSNFQSKLACQASQKKVASPTSNSGNNIFNQKPDEDACRKFNSDLMSSLVARKMSKNKTFFEIKMLQQSQIHQGLGHLHGISGAVNHTSFNPGPGGHFSTQQPNAARPHISTAQNAAGRQRQTQNPLNAANHRLNTQQFI</sequence>
<feature type="region of interest" description="Disordered" evidence="1">
    <location>
        <begin position="1"/>
        <end position="48"/>
    </location>
</feature>
<comment type="caution">
    <text evidence="2">The sequence shown here is derived from an EMBL/GenBank/DDBJ whole genome shotgun (WGS) entry which is preliminary data.</text>
</comment>
<dbReference type="AlphaFoldDB" id="A0A8J8ND13"/>
<dbReference type="EMBL" id="RRYP01021133">
    <property type="protein sequence ID" value="TNV72736.1"/>
    <property type="molecule type" value="Genomic_DNA"/>
</dbReference>
<protein>
    <submittedName>
        <fullName evidence="2">Uncharacterized protein</fullName>
    </submittedName>
</protein>
<feature type="compositionally biased region" description="Basic and acidic residues" evidence="1">
    <location>
        <begin position="1"/>
        <end position="10"/>
    </location>
</feature>
<reference evidence="2" key="1">
    <citation type="submission" date="2019-06" db="EMBL/GenBank/DDBJ databases">
        <authorList>
            <person name="Zheng W."/>
        </authorList>
    </citation>
    <scope>NUCLEOTIDE SEQUENCE</scope>
    <source>
        <strain evidence="2">QDHG01</strain>
    </source>
</reference>
<evidence type="ECO:0000313" key="2">
    <source>
        <dbReference type="EMBL" id="TNV72736.1"/>
    </source>
</evidence>
<organism evidence="2 3">
    <name type="scientific">Halteria grandinella</name>
    <dbReference type="NCBI Taxonomy" id="5974"/>
    <lineage>
        <taxon>Eukaryota</taxon>
        <taxon>Sar</taxon>
        <taxon>Alveolata</taxon>
        <taxon>Ciliophora</taxon>
        <taxon>Intramacronucleata</taxon>
        <taxon>Spirotrichea</taxon>
        <taxon>Stichotrichia</taxon>
        <taxon>Sporadotrichida</taxon>
        <taxon>Halteriidae</taxon>
        <taxon>Halteria</taxon>
    </lineage>
</organism>
<accession>A0A8J8ND13</accession>
<feature type="compositionally biased region" description="Basic and acidic residues" evidence="1">
    <location>
        <begin position="25"/>
        <end position="35"/>
    </location>
</feature>
<evidence type="ECO:0000313" key="3">
    <source>
        <dbReference type="Proteomes" id="UP000785679"/>
    </source>
</evidence>
<proteinExistence type="predicted"/>
<dbReference type="Proteomes" id="UP000785679">
    <property type="component" value="Unassembled WGS sequence"/>
</dbReference>
<dbReference type="OrthoDB" id="10677348at2759"/>